<dbReference type="AlphaFoldDB" id="A0A0S8G6N5"/>
<dbReference type="SMART" id="SM00729">
    <property type="entry name" value="Elp3"/>
    <property type="match status" value="1"/>
</dbReference>
<keyword evidence="4" id="KW-0479">Metal-binding</keyword>
<dbReference type="PATRIC" id="fig|1703774.3.peg.210"/>
<dbReference type="PANTHER" id="PTHR43787:SF11">
    <property type="entry name" value="UPF0026 PROTEIN SLR1464"/>
    <property type="match status" value="1"/>
</dbReference>
<dbReference type="InterPro" id="IPR040084">
    <property type="entry name" value="GTPase_Obg"/>
</dbReference>
<evidence type="ECO:0000259" key="7">
    <source>
        <dbReference type="PROSITE" id="PS51918"/>
    </source>
</evidence>
<dbReference type="InterPro" id="IPR007197">
    <property type="entry name" value="rSAM"/>
</dbReference>
<dbReference type="SFLD" id="SFLDG01083">
    <property type="entry name" value="Uncharacterised_Radical_SAM_Su"/>
    <property type="match status" value="1"/>
</dbReference>
<proteinExistence type="predicted"/>
<dbReference type="GO" id="GO:0051539">
    <property type="term" value="F:4 iron, 4 sulfur cluster binding"/>
    <property type="evidence" value="ECO:0007669"/>
    <property type="project" value="UniProtKB-KW"/>
</dbReference>
<protein>
    <submittedName>
        <fullName evidence="8">Radical SAM protein</fullName>
    </submittedName>
</protein>
<evidence type="ECO:0000256" key="6">
    <source>
        <dbReference type="ARBA" id="ARBA00023014"/>
    </source>
</evidence>
<dbReference type="SUPFAM" id="SSF102114">
    <property type="entry name" value="Radical SAM enzymes"/>
    <property type="match status" value="1"/>
</dbReference>
<sequence>MIVFGPVPSRRLGQSLGINNIPPKHCTYSCIYCQLGKTPRRVIERTRFYDPEEIARQVEARLEAAEKKAEAIDILTLVPDGEPTLDLNLGRTIGLLKGLGKRIGAISNASLLWREDVRTDLEGLDWISLKIDTASQEVWQRVNRPHPDLKLDQVLEGVADFSHHFRGELVTETMLVKDINTAADGLAKAASFIAGLAPQTSYLSVPTRPPAERIVAVPSEEMVNTAYHTFAERSLAVECLLGYEGNAFAFTGNVEEDLLSITAVHPMRADAVDILLAKAGSDWAVVEKLIDDGRMVELTYRGRRFYMRRLCAPR</sequence>
<dbReference type="PANTHER" id="PTHR43787">
    <property type="entry name" value="FEMO COFACTOR BIOSYNTHESIS PROTEIN NIFB-RELATED"/>
    <property type="match status" value="1"/>
</dbReference>
<keyword evidence="6" id="KW-0411">Iron-sulfur</keyword>
<reference evidence="8 9" key="1">
    <citation type="journal article" date="2015" name="Microbiome">
        <title>Genomic resolution of linkages in carbon, nitrogen, and sulfur cycling among widespread estuary sediment bacteria.</title>
        <authorList>
            <person name="Baker B.J."/>
            <person name="Lazar C.S."/>
            <person name="Teske A.P."/>
            <person name="Dick G.J."/>
        </authorList>
    </citation>
    <scope>NUCLEOTIDE SEQUENCE [LARGE SCALE GENOMIC DNA]</scope>
    <source>
        <strain evidence="8">SM23_40</strain>
    </source>
</reference>
<dbReference type="CDD" id="cd01335">
    <property type="entry name" value="Radical_SAM"/>
    <property type="match status" value="1"/>
</dbReference>
<evidence type="ECO:0000256" key="5">
    <source>
        <dbReference type="ARBA" id="ARBA00023004"/>
    </source>
</evidence>
<dbReference type="GO" id="GO:0003824">
    <property type="term" value="F:catalytic activity"/>
    <property type="evidence" value="ECO:0007669"/>
    <property type="project" value="InterPro"/>
</dbReference>
<dbReference type="Gene3D" id="3.20.20.70">
    <property type="entry name" value="Aldolase class I"/>
    <property type="match status" value="1"/>
</dbReference>
<keyword evidence="2" id="KW-0004">4Fe-4S</keyword>
<evidence type="ECO:0000256" key="1">
    <source>
        <dbReference type="ARBA" id="ARBA00001966"/>
    </source>
</evidence>
<dbReference type="InterPro" id="IPR006638">
    <property type="entry name" value="Elp3/MiaA/NifB-like_rSAM"/>
</dbReference>
<keyword evidence="3" id="KW-0949">S-adenosyl-L-methionine</keyword>
<gene>
    <name evidence="8" type="ORF">AMJ82_07825</name>
</gene>
<organism evidence="8 9">
    <name type="scientific">candidate division TA06 bacterium SM23_40</name>
    <dbReference type="NCBI Taxonomy" id="1703774"/>
    <lineage>
        <taxon>Bacteria</taxon>
        <taxon>Bacteria division TA06</taxon>
    </lineage>
</organism>
<name>A0A0S8G6N5_UNCT6</name>
<dbReference type="SFLD" id="SFLDS00029">
    <property type="entry name" value="Radical_SAM"/>
    <property type="match status" value="1"/>
</dbReference>
<dbReference type="GO" id="GO:0046872">
    <property type="term" value="F:metal ion binding"/>
    <property type="evidence" value="ECO:0007669"/>
    <property type="project" value="UniProtKB-KW"/>
</dbReference>
<dbReference type="InterPro" id="IPR058240">
    <property type="entry name" value="rSAM_sf"/>
</dbReference>
<keyword evidence="5" id="KW-0408">Iron</keyword>
<dbReference type="EMBL" id="LJUI01000067">
    <property type="protein sequence ID" value="KPK68613.1"/>
    <property type="molecule type" value="Genomic_DNA"/>
</dbReference>
<evidence type="ECO:0000313" key="8">
    <source>
        <dbReference type="EMBL" id="KPK68613.1"/>
    </source>
</evidence>
<feature type="domain" description="Radical SAM core" evidence="7">
    <location>
        <begin position="10"/>
        <end position="244"/>
    </location>
</feature>
<evidence type="ECO:0000256" key="3">
    <source>
        <dbReference type="ARBA" id="ARBA00022691"/>
    </source>
</evidence>
<comment type="caution">
    <text evidence="8">The sequence shown here is derived from an EMBL/GenBank/DDBJ whole genome shotgun (WGS) entry which is preliminary data.</text>
</comment>
<accession>A0A0S8G6N5</accession>
<dbReference type="InterPro" id="IPR013785">
    <property type="entry name" value="Aldolase_TIM"/>
</dbReference>
<evidence type="ECO:0000256" key="2">
    <source>
        <dbReference type="ARBA" id="ARBA00022485"/>
    </source>
</evidence>
<dbReference type="Proteomes" id="UP000051717">
    <property type="component" value="Unassembled WGS sequence"/>
</dbReference>
<evidence type="ECO:0000313" key="9">
    <source>
        <dbReference type="Proteomes" id="UP000051717"/>
    </source>
</evidence>
<dbReference type="Pfam" id="PF04055">
    <property type="entry name" value="Radical_SAM"/>
    <property type="match status" value="1"/>
</dbReference>
<comment type="cofactor">
    <cofactor evidence="1">
        <name>[4Fe-4S] cluster</name>
        <dbReference type="ChEBI" id="CHEBI:49883"/>
    </cofactor>
</comment>
<dbReference type="PROSITE" id="PS51918">
    <property type="entry name" value="RADICAL_SAM"/>
    <property type="match status" value="1"/>
</dbReference>
<evidence type="ECO:0000256" key="4">
    <source>
        <dbReference type="ARBA" id="ARBA00022723"/>
    </source>
</evidence>